<dbReference type="HOGENOM" id="CLU_058320_0_0_1"/>
<evidence type="ECO:0000313" key="12">
    <source>
        <dbReference type="Proteomes" id="UP000015101"/>
    </source>
</evidence>
<dbReference type="InterPro" id="IPR036710">
    <property type="entry name" value="RNA_pol_Rpb5_N_sf"/>
</dbReference>
<reference evidence="12" key="1">
    <citation type="submission" date="2012-12" db="EMBL/GenBank/DDBJ databases">
        <authorList>
            <person name="Hellsten U."/>
            <person name="Grimwood J."/>
            <person name="Chapman J.A."/>
            <person name="Shapiro H."/>
            <person name="Aerts A."/>
            <person name="Otillar R.P."/>
            <person name="Terry A.Y."/>
            <person name="Boore J.L."/>
            <person name="Simakov O."/>
            <person name="Marletaz F."/>
            <person name="Cho S.-J."/>
            <person name="Edsinger-Gonzales E."/>
            <person name="Havlak P."/>
            <person name="Kuo D.-H."/>
            <person name="Larsson T."/>
            <person name="Lv J."/>
            <person name="Arendt D."/>
            <person name="Savage R."/>
            <person name="Osoegawa K."/>
            <person name="de Jong P."/>
            <person name="Lindberg D.R."/>
            <person name="Seaver E.C."/>
            <person name="Weisblat D.A."/>
            <person name="Putnam N.H."/>
            <person name="Grigoriev I.V."/>
            <person name="Rokhsar D.S."/>
        </authorList>
    </citation>
    <scope>NUCLEOTIDE SEQUENCE</scope>
</reference>
<dbReference type="GO" id="GO:0005736">
    <property type="term" value="C:RNA polymerase I complex"/>
    <property type="evidence" value="ECO:0000318"/>
    <property type="project" value="GO_Central"/>
</dbReference>
<dbReference type="GO" id="GO:0005665">
    <property type="term" value="C:RNA polymerase II, core complex"/>
    <property type="evidence" value="ECO:0000318"/>
    <property type="project" value="GO_Central"/>
</dbReference>
<proteinExistence type="inferred from homology"/>
<dbReference type="GO" id="GO:0042797">
    <property type="term" value="P:tRNA transcription by RNA polymerase III"/>
    <property type="evidence" value="ECO:0000318"/>
    <property type="project" value="GO_Central"/>
</dbReference>
<dbReference type="InParanoid" id="T1FY50"/>
<evidence type="ECO:0000259" key="8">
    <source>
        <dbReference type="Pfam" id="PF01191"/>
    </source>
</evidence>
<evidence type="ECO:0000256" key="2">
    <source>
        <dbReference type="ARBA" id="ARBA00020809"/>
    </source>
</evidence>
<comment type="similarity">
    <text evidence="6">Belongs to the archaeal Rpo5/eukaryotic RPB5 RNA polymerase subunit family.</text>
</comment>
<sequence length="207" mass="23794">MGEISDVYKLWRIRKTIYEMCNDRGYRVTDAELNEPLQTFQSYYDQLPSKTEQTMIFKHSTNSADSLMVFFGGAEKISGVMAKNFMARMLEEKCGRALLIISNVKAMTSIAKKDIEEAVPTYNIDVFTEIELLVNVTRHKLVPQHILLSQEEAAKVLEKYKAKDHHLPRMLSSDPIARYYGMKKGQIVKIIRKSETAGVYVTYRVVL</sequence>
<dbReference type="EMBL" id="AMQM01000833">
    <property type="status" value="NOT_ANNOTATED_CDS"/>
    <property type="molecule type" value="Genomic_DNA"/>
</dbReference>
<dbReference type="EnsemblMetazoa" id="HelroT65246">
    <property type="protein sequence ID" value="HelroP65246"/>
    <property type="gene ID" value="HelroG65246"/>
</dbReference>
<dbReference type="Proteomes" id="UP000015101">
    <property type="component" value="Unassembled WGS sequence"/>
</dbReference>
<dbReference type="CTD" id="20213748"/>
<evidence type="ECO:0000259" key="9">
    <source>
        <dbReference type="Pfam" id="PF03871"/>
    </source>
</evidence>
<dbReference type="Pfam" id="PF03871">
    <property type="entry name" value="RNA_pol_Rpb5_N"/>
    <property type="match status" value="1"/>
</dbReference>
<keyword evidence="12" id="KW-1185">Reference proteome</keyword>
<evidence type="ECO:0000256" key="3">
    <source>
        <dbReference type="ARBA" id="ARBA00022478"/>
    </source>
</evidence>
<dbReference type="FunFam" id="3.40.1340.10:FF:000001">
    <property type="entry name" value="DNA-directed RNA polymerases I, II, and III subunit RPABC1"/>
    <property type="match status" value="1"/>
</dbReference>
<dbReference type="OMA" id="ANKGPNP"/>
<dbReference type="PANTHER" id="PTHR10535:SF0">
    <property type="entry name" value="DNA-DIRECTED RNA POLYMERASES I, II, AND III SUBUNIT RPABC1"/>
    <property type="match status" value="1"/>
</dbReference>
<reference evidence="10 12" key="2">
    <citation type="journal article" date="2013" name="Nature">
        <title>Insights into bilaterian evolution from three spiralian genomes.</title>
        <authorList>
            <person name="Simakov O."/>
            <person name="Marletaz F."/>
            <person name="Cho S.J."/>
            <person name="Edsinger-Gonzales E."/>
            <person name="Havlak P."/>
            <person name="Hellsten U."/>
            <person name="Kuo D.H."/>
            <person name="Larsson T."/>
            <person name="Lv J."/>
            <person name="Arendt D."/>
            <person name="Savage R."/>
            <person name="Osoegawa K."/>
            <person name="de Jong P."/>
            <person name="Grimwood J."/>
            <person name="Chapman J.A."/>
            <person name="Shapiro H."/>
            <person name="Aerts A."/>
            <person name="Otillar R.P."/>
            <person name="Terry A.Y."/>
            <person name="Boore J.L."/>
            <person name="Grigoriev I.V."/>
            <person name="Lindberg D.R."/>
            <person name="Seaver E.C."/>
            <person name="Weisblat D.A."/>
            <person name="Putnam N.H."/>
            <person name="Rokhsar D.S."/>
        </authorList>
    </citation>
    <scope>NUCLEOTIDE SEQUENCE</scope>
</reference>
<keyword evidence="4" id="KW-0804">Transcription</keyword>
<dbReference type="GO" id="GO:0006366">
    <property type="term" value="P:transcription by RNA polymerase II"/>
    <property type="evidence" value="ECO:0000318"/>
    <property type="project" value="GO_Central"/>
</dbReference>
<dbReference type="RefSeq" id="XP_009019668.1">
    <property type="nucleotide sequence ID" value="XM_009021420.1"/>
</dbReference>
<feature type="domain" description="RNA polymerase Rpb5 N-terminal" evidence="9">
    <location>
        <begin position="6"/>
        <end position="89"/>
    </location>
</feature>
<dbReference type="GO" id="GO:0005666">
    <property type="term" value="C:RNA polymerase III complex"/>
    <property type="evidence" value="ECO:0000318"/>
    <property type="project" value="GO_Central"/>
</dbReference>
<dbReference type="OrthoDB" id="248779at2759"/>
<evidence type="ECO:0000313" key="11">
    <source>
        <dbReference type="EnsemblMetazoa" id="HelroP65246"/>
    </source>
</evidence>
<dbReference type="InterPro" id="IPR000783">
    <property type="entry name" value="RNA_pol_subH/Rpb5_C"/>
</dbReference>
<evidence type="ECO:0000313" key="10">
    <source>
        <dbReference type="EMBL" id="ESO02260.1"/>
    </source>
</evidence>
<dbReference type="GO" id="GO:0006362">
    <property type="term" value="P:transcription elongation by RNA polymerase I"/>
    <property type="evidence" value="ECO:0000318"/>
    <property type="project" value="GO_Central"/>
</dbReference>
<dbReference type="AlphaFoldDB" id="T1FY50"/>
<dbReference type="FunFam" id="3.90.940.20:FF:000001">
    <property type="entry name" value="DNA-directed RNA polymerases I, II, and III subunit RPABC1"/>
    <property type="match status" value="1"/>
</dbReference>
<dbReference type="GeneID" id="20213748"/>
<evidence type="ECO:0000256" key="5">
    <source>
        <dbReference type="ARBA" id="ARBA00023242"/>
    </source>
</evidence>
<dbReference type="eggNOG" id="KOG3218">
    <property type="taxonomic scope" value="Eukaryota"/>
</dbReference>
<dbReference type="InterPro" id="IPR005571">
    <property type="entry name" value="RNA_pol_Rpb5_N"/>
</dbReference>
<dbReference type="SUPFAM" id="SSF55287">
    <property type="entry name" value="RPB5-like RNA polymerase subunit"/>
    <property type="match status" value="1"/>
</dbReference>
<keyword evidence="3" id="KW-0240">DNA-directed RNA polymerase</keyword>
<evidence type="ECO:0000256" key="1">
    <source>
        <dbReference type="ARBA" id="ARBA00004123"/>
    </source>
</evidence>
<dbReference type="NCBIfam" id="NF007129">
    <property type="entry name" value="PRK09570.1"/>
    <property type="match status" value="1"/>
</dbReference>
<dbReference type="EMBL" id="KB096742">
    <property type="protein sequence ID" value="ESO02260.1"/>
    <property type="molecule type" value="Genomic_DNA"/>
</dbReference>
<evidence type="ECO:0000256" key="4">
    <source>
        <dbReference type="ARBA" id="ARBA00023163"/>
    </source>
</evidence>
<name>T1FY50_HELRO</name>
<gene>
    <name evidence="11" type="primary">20213748</name>
    <name evidence="10" type="ORF">HELRODRAFT_65246</name>
</gene>
<dbReference type="InterPro" id="IPR035913">
    <property type="entry name" value="RPB5-like_sf"/>
</dbReference>
<keyword evidence="5" id="KW-0539">Nucleus</keyword>
<dbReference type="SUPFAM" id="SSF53036">
    <property type="entry name" value="Eukaryotic RPB5 N-terminal domain"/>
    <property type="match status" value="1"/>
</dbReference>
<dbReference type="HAMAP" id="MF_00025">
    <property type="entry name" value="RNApol_Rpo5_RPB5"/>
    <property type="match status" value="1"/>
</dbReference>
<evidence type="ECO:0000256" key="6">
    <source>
        <dbReference type="ARBA" id="ARBA00025765"/>
    </source>
</evidence>
<reference evidence="11" key="3">
    <citation type="submission" date="2015-06" db="UniProtKB">
        <authorList>
            <consortium name="EnsemblMetazoa"/>
        </authorList>
    </citation>
    <scope>IDENTIFICATION</scope>
</reference>
<dbReference type="Pfam" id="PF01191">
    <property type="entry name" value="RNA_pol_Rpb5_C"/>
    <property type="match status" value="1"/>
</dbReference>
<feature type="domain" description="RNA polymerase subunit H/Rpb5 C-terminal" evidence="8">
    <location>
        <begin position="134"/>
        <end position="206"/>
    </location>
</feature>
<dbReference type="PANTHER" id="PTHR10535">
    <property type="entry name" value="DNA-DIRECTED RNA POLYMERASES I, II, AND III SUBUNIT RPABC1"/>
    <property type="match status" value="1"/>
</dbReference>
<dbReference type="GO" id="GO:0003677">
    <property type="term" value="F:DNA binding"/>
    <property type="evidence" value="ECO:0007669"/>
    <property type="project" value="InterPro"/>
</dbReference>
<dbReference type="GO" id="GO:0003899">
    <property type="term" value="F:DNA-directed RNA polymerase activity"/>
    <property type="evidence" value="ECO:0007669"/>
    <property type="project" value="InterPro"/>
</dbReference>
<dbReference type="STRING" id="6412.T1FY50"/>
<dbReference type="Gene3D" id="3.40.1340.10">
    <property type="entry name" value="RNA polymerase, Rpb5, N-terminal domain"/>
    <property type="match status" value="1"/>
</dbReference>
<comment type="subcellular location">
    <subcellularLocation>
        <location evidence="1">Nucleus</location>
    </subcellularLocation>
</comment>
<accession>T1FY50</accession>
<protein>
    <recommendedName>
        <fullName evidence="2">DNA-directed RNA polymerases I, II, and III subunit RPABC1</fullName>
    </recommendedName>
    <alternativeName>
        <fullName evidence="7">RPB5 homolog</fullName>
    </alternativeName>
</protein>
<dbReference type="Gene3D" id="3.90.940.20">
    <property type="entry name" value="RPB5-like RNA polymerase subunit"/>
    <property type="match status" value="1"/>
</dbReference>
<dbReference type="PIRSF" id="PIRSF000747">
    <property type="entry name" value="RPB5"/>
    <property type="match status" value="1"/>
</dbReference>
<dbReference type="InterPro" id="IPR014381">
    <property type="entry name" value="Arch_Rpo5/euc_Rpb5"/>
</dbReference>
<evidence type="ECO:0000256" key="7">
    <source>
        <dbReference type="ARBA" id="ARBA00032836"/>
    </source>
</evidence>
<dbReference type="KEGG" id="hro:HELRODRAFT_65246"/>
<organism evidence="11 12">
    <name type="scientific">Helobdella robusta</name>
    <name type="common">Californian leech</name>
    <dbReference type="NCBI Taxonomy" id="6412"/>
    <lineage>
        <taxon>Eukaryota</taxon>
        <taxon>Metazoa</taxon>
        <taxon>Spiralia</taxon>
        <taxon>Lophotrochozoa</taxon>
        <taxon>Annelida</taxon>
        <taxon>Clitellata</taxon>
        <taxon>Hirudinea</taxon>
        <taxon>Rhynchobdellida</taxon>
        <taxon>Glossiphoniidae</taxon>
        <taxon>Helobdella</taxon>
    </lineage>
</organism>